<dbReference type="Gene3D" id="3.40.50.720">
    <property type="entry name" value="NAD(P)-binding Rossmann-like Domain"/>
    <property type="match status" value="1"/>
</dbReference>
<reference evidence="3 4" key="1">
    <citation type="journal article" date="2010" name="Stand. Genomic Sci.">
        <title>Complete genome sequence of Desulfarculus baarsii type strain (2st14).</title>
        <authorList>
            <person name="Sun H."/>
            <person name="Spring S."/>
            <person name="Lapidus A."/>
            <person name="Davenport K."/>
            <person name="Del Rio T.G."/>
            <person name="Tice H."/>
            <person name="Nolan M."/>
            <person name="Copeland A."/>
            <person name="Cheng J.F."/>
            <person name="Lucas S."/>
            <person name="Tapia R."/>
            <person name="Goodwin L."/>
            <person name="Pitluck S."/>
            <person name="Ivanova N."/>
            <person name="Pagani I."/>
            <person name="Mavromatis K."/>
            <person name="Ovchinnikova G."/>
            <person name="Pati A."/>
            <person name="Chen A."/>
            <person name="Palaniappan K."/>
            <person name="Hauser L."/>
            <person name="Chang Y.J."/>
            <person name="Jeffries C.D."/>
            <person name="Detter J.C."/>
            <person name="Han C."/>
            <person name="Rohde M."/>
            <person name="Brambilla E."/>
            <person name="Goker M."/>
            <person name="Woyke T."/>
            <person name="Bristow J."/>
            <person name="Eisen J.A."/>
            <person name="Markowitz V."/>
            <person name="Hugenholtz P."/>
            <person name="Kyrpides N.C."/>
            <person name="Klenk H.P."/>
            <person name="Land M."/>
        </authorList>
    </citation>
    <scope>NUCLEOTIDE SEQUENCE [LARGE SCALE GENOMIC DNA]</scope>
    <source>
        <strain evidence="4">ATCC 33931 / DSM 2075 / LMG 7858 / VKM B-1802 / 2st14</strain>
    </source>
</reference>
<evidence type="ECO:0000256" key="1">
    <source>
        <dbReference type="ARBA" id="ARBA00023027"/>
    </source>
</evidence>
<sequence length="330" mass="36581">MSKTILVTGAAGFIGSHCVRALLARGDRVVGIDNLNDYYDPRLKKNNLALIERAHADSGRWRFVHGDIRDRELLAKLFDQNGFDAAIHLAAMAGVRASIDQPHLYWDVNLTGTLNLLEEARRARLGNFVFASTSSVYGDTKIMPFVETDTCDRPLAPYAASKRATELLAYSYRHLHGLNCTALRYFTVYGPWGRPDMMALKVLDNIHFGRQVVLFNKGQMHRDWTFIGDITAGTILAADTPLGFEALNIGRGEPILLAEFIAKLEALSGKKANLQDAPMMKADVPYTFADITKARKLIGYDPVTSLDEGLHGLYQWYAEHVLPSGQPTAA</sequence>
<protein>
    <submittedName>
        <fullName evidence="3">NAD-dependent epimerase/dehydratase</fullName>
    </submittedName>
</protein>
<dbReference type="KEGG" id="dbr:Deba_2773"/>
<evidence type="ECO:0000313" key="3">
    <source>
        <dbReference type="EMBL" id="ADK86127.1"/>
    </source>
</evidence>
<evidence type="ECO:0000313" key="4">
    <source>
        <dbReference type="Proteomes" id="UP000009047"/>
    </source>
</evidence>
<feature type="domain" description="NAD-dependent epimerase/dehydratase" evidence="2">
    <location>
        <begin position="5"/>
        <end position="250"/>
    </location>
</feature>
<dbReference type="STRING" id="644282.Deba_2773"/>
<gene>
    <name evidence="3" type="ordered locus">Deba_2773</name>
</gene>
<dbReference type="InterPro" id="IPR036291">
    <property type="entry name" value="NAD(P)-bd_dom_sf"/>
</dbReference>
<proteinExistence type="predicted"/>
<evidence type="ECO:0000259" key="2">
    <source>
        <dbReference type="Pfam" id="PF01370"/>
    </source>
</evidence>
<dbReference type="Pfam" id="PF01370">
    <property type="entry name" value="Epimerase"/>
    <property type="match status" value="1"/>
</dbReference>
<organism evidence="3 4">
    <name type="scientific">Desulfarculus baarsii (strain ATCC 33931 / DSM 2075 / LMG 7858 / VKM B-1802 / 2st14)</name>
    <dbReference type="NCBI Taxonomy" id="644282"/>
    <lineage>
        <taxon>Bacteria</taxon>
        <taxon>Pseudomonadati</taxon>
        <taxon>Thermodesulfobacteriota</taxon>
        <taxon>Desulfarculia</taxon>
        <taxon>Desulfarculales</taxon>
        <taxon>Desulfarculaceae</taxon>
        <taxon>Desulfarculus</taxon>
    </lineage>
</organism>
<dbReference type="RefSeq" id="WP_013259566.1">
    <property type="nucleotide sequence ID" value="NC_014365.1"/>
</dbReference>
<keyword evidence="1" id="KW-0520">NAD</keyword>
<dbReference type="HOGENOM" id="CLU_007383_1_7_7"/>
<dbReference type="Proteomes" id="UP000009047">
    <property type="component" value="Chromosome"/>
</dbReference>
<dbReference type="SUPFAM" id="SSF51735">
    <property type="entry name" value="NAD(P)-binding Rossmann-fold domains"/>
    <property type="match status" value="1"/>
</dbReference>
<dbReference type="InterPro" id="IPR001509">
    <property type="entry name" value="Epimerase_deHydtase"/>
</dbReference>
<dbReference type="PANTHER" id="PTHR43574">
    <property type="entry name" value="EPIMERASE-RELATED"/>
    <property type="match status" value="1"/>
</dbReference>
<keyword evidence="4" id="KW-1185">Reference proteome</keyword>
<dbReference type="eggNOG" id="COG0451">
    <property type="taxonomic scope" value="Bacteria"/>
</dbReference>
<dbReference type="EMBL" id="CP002085">
    <property type="protein sequence ID" value="ADK86127.1"/>
    <property type="molecule type" value="Genomic_DNA"/>
</dbReference>
<accession>E1QM84</accession>
<name>E1QM84_DESB2</name>
<dbReference type="AlphaFoldDB" id="E1QM84"/>
<dbReference type="PRINTS" id="PR01713">
    <property type="entry name" value="NUCEPIMERASE"/>
</dbReference>